<comment type="subcellular location">
    <subcellularLocation>
        <location evidence="2">Chromosome</location>
        <location evidence="2">Telomere</location>
    </subcellularLocation>
    <subcellularLocation>
        <location evidence="1">Nucleus</location>
    </subcellularLocation>
</comment>
<gene>
    <name evidence="11" type="ORF">B0H66DRAFT_637089</name>
</gene>
<dbReference type="Proteomes" id="UP001283341">
    <property type="component" value="Unassembled WGS sequence"/>
</dbReference>
<comment type="caution">
    <text evidence="11">The sequence shown here is derived from an EMBL/GenBank/DDBJ whole genome shotgun (WGS) entry which is preliminary data.</text>
</comment>
<dbReference type="GO" id="GO:0032210">
    <property type="term" value="P:regulation of telomere maintenance via telomerase"/>
    <property type="evidence" value="ECO:0007669"/>
    <property type="project" value="TreeGrafter"/>
</dbReference>
<evidence type="ECO:0000256" key="4">
    <source>
        <dbReference type="ARBA" id="ARBA00015253"/>
    </source>
</evidence>
<evidence type="ECO:0000256" key="5">
    <source>
        <dbReference type="ARBA" id="ARBA00022454"/>
    </source>
</evidence>
<evidence type="ECO:0000256" key="9">
    <source>
        <dbReference type="SAM" id="MobiDB-lite"/>
    </source>
</evidence>
<reference evidence="11" key="1">
    <citation type="journal article" date="2023" name="Mol. Phylogenet. Evol.">
        <title>Genome-scale phylogeny and comparative genomics of the fungal order Sordariales.</title>
        <authorList>
            <person name="Hensen N."/>
            <person name="Bonometti L."/>
            <person name="Westerberg I."/>
            <person name="Brannstrom I.O."/>
            <person name="Guillou S."/>
            <person name="Cros-Aarteil S."/>
            <person name="Calhoun S."/>
            <person name="Haridas S."/>
            <person name="Kuo A."/>
            <person name="Mondo S."/>
            <person name="Pangilinan J."/>
            <person name="Riley R."/>
            <person name="LaButti K."/>
            <person name="Andreopoulos B."/>
            <person name="Lipzen A."/>
            <person name="Chen C."/>
            <person name="Yan M."/>
            <person name="Daum C."/>
            <person name="Ng V."/>
            <person name="Clum A."/>
            <person name="Steindorff A."/>
            <person name="Ohm R.A."/>
            <person name="Martin F."/>
            <person name="Silar P."/>
            <person name="Natvig D.O."/>
            <person name="Lalanne C."/>
            <person name="Gautier V."/>
            <person name="Ament-Velasquez S.L."/>
            <person name="Kruys A."/>
            <person name="Hutchinson M.I."/>
            <person name="Powell A.J."/>
            <person name="Barry K."/>
            <person name="Miller A.N."/>
            <person name="Grigoriev I.V."/>
            <person name="Debuchy R."/>
            <person name="Gladieux P."/>
            <person name="Hiltunen Thoren M."/>
            <person name="Johannesson H."/>
        </authorList>
    </citation>
    <scope>NUCLEOTIDE SEQUENCE</scope>
    <source>
        <strain evidence="11">CBS 118394</strain>
    </source>
</reference>
<dbReference type="GO" id="GO:0010521">
    <property type="term" value="F:telomerase inhibitor activity"/>
    <property type="evidence" value="ECO:0007669"/>
    <property type="project" value="TreeGrafter"/>
</dbReference>
<keyword evidence="8" id="KW-0539">Nucleus</keyword>
<feature type="region of interest" description="Disordered" evidence="9">
    <location>
        <begin position="601"/>
        <end position="620"/>
    </location>
</feature>
<dbReference type="InterPro" id="IPR032042">
    <property type="entry name" value="POT1PC"/>
</dbReference>
<dbReference type="Pfam" id="PF02765">
    <property type="entry name" value="POT1"/>
    <property type="match status" value="1"/>
</dbReference>
<feature type="region of interest" description="Disordered" evidence="9">
    <location>
        <begin position="497"/>
        <end position="526"/>
    </location>
</feature>
<protein>
    <recommendedName>
        <fullName evidence="4">Protection of telomeres protein 1</fullName>
    </recommendedName>
</protein>
<feature type="region of interest" description="Disordered" evidence="9">
    <location>
        <begin position="358"/>
        <end position="400"/>
    </location>
</feature>
<evidence type="ECO:0000256" key="8">
    <source>
        <dbReference type="ARBA" id="ARBA00023242"/>
    </source>
</evidence>
<keyword evidence="6" id="KW-0779">Telomere</keyword>
<evidence type="ECO:0000256" key="7">
    <source>
        <dbReference type="ARBA" id="ARBA00023125"/>
    </source>
</evidence>
<dbReference type="InterPro" id="IPR028389">
    <property type="entry name" value="POT1"/>
</dbReference>
<dbReference type="SUPFAM" id="SSF50249">
    <property type="entry name" value="Nucleic acid-binding proteins"/>
    <property type="match status" value="2"/>
</dbReference>
<comment type="similarity">
    <text evidence="3">Belongs to the telombin family.</text>
</comment>
<dbReference type="InterPro" id="IPR012340">
    <property type="entry name" value="NA-bd_OB-fold"/>
</dbReference>
<dbReference type="GO" id="GO:0098505">
    <property type="term" value="F:G-rich strand telomeric DNA binding"/>
    <property type="evidence" value="ECO:0007669"/>
    <property type="project" value="TreeGrafter"/>
</dbReference>
<evidence type="ECO:0000256" key="6">
    <source>
        <dbReference type="ARBA" id="ARBA00022895"/>
    </source>
</evidence>
<accession>A0AAE0IJ35</accession>
<dbReference type="AlphaFoldDB" id="A0AAE0IJ35"/>
<evidence type="ECO:0000256" key="2">
    <source>
        <dbReference type="ARBA" id="ARBA00004574"/>
    </source>
</evidence>
<dbReference type="EMBL" id="JAUEDM010000002">
    <property type="protein sequence ID" value="KAK3325692.1"/>
    <property type="molecule type" value="Genomic_DNA"/>
</dbReference>
<evidence type="ECO:0000256" key="3">
    <source>
        <dbReference type="ARBA" id="ARBA00008442"/>
    </source>
</evidence>
<evidence type="ECO:0000313" key="12">
    <source>
        <dbReference type="Proteomes" id="UP001283341"/>
    </source>
</evidence>
<dbReference type="Gene3D" id="2.40.50.140">
    <property type="entry name" value="Nucleic acid-binding proteins"/>
    <property type="match status" value="2"/>
</dbReference>
<dbReference type="GO" id="GO:0000783">
    <property type="term" value="C:nuclear telomere cap complex"/>
    <property type="evidence" value="ECO:0007669"/>
    <property type="project" value="TreeGrafter"/>
</dbReference>
<keyword evidence="5" id="KW-0158">Chromosome</keyword>
<proteinExistence type="inferred from homology"/>
<keyword evidence="7" id="KW-0238">DNA-binding</keyword>
<feature type="domain" description="Telomeric single stranded DNA binding POT1/Cdc13" evidence="10">
    <location>
        <begin position="26"/>
        <end position="169"/>
    </location>
</feature>
<feature type="region of interest" description="Disordered" evidence="9">
    <location>
        <begin position="625"/>
        <end position="649"/>
    </location>
</feature>
<evidence type="ECO:0000313" key="11">
    <source>
        <dbReference type="EMBL" id="KAK3325692.1"/>
    </source>
</evidence>
<dbReference type="PANTHER" id="PTHR14513">
    <property type="entry name" value="PROTECTION OF TELOMERES 1"/>
    <property type="match status" value="1"/>
</dbReference>
<feature type="compositionally biased region" description="Basic and acidic residues" evidence="9">
    <location>
        <begin position="358"/>
        <end position="376"/>
    </location>
</feature>
<sequence>MRRVGSGSWTPAKSRSPSLPADFMEIKSVLDEEGSVGNMVNVVGLIKDCRLPMPTRKTDYKCTLTFYDISTQEEGKSIDLVIFRPEAEMPQVAARDVVMIFNAKVQRYRTEISLISNWHTLIYVYTAEKIPKPPTSAQRALLPDPKEKGSGPLGNDHHCYVSHFYHTIDKEHAPDVEEFNERASMSMNFREKFSLLKDVEEHKIYDLIVHVVRQPWDTTLGTVTLYVSDYTKNEGFFNHTPEAVEDFVHPYDDTSTSPGVSKKGWVGPYGKQALQITCWGPHASFIMSDVAIGQWVFLRNVQIKCGRDGQNLEGFLREDRGAFADKVNVDVLEISNSEAMDPRFKDALRRWRDYTKQNRKDKKELKGIGSTDSDKKGAKRKAGDSPAEQPKTKLSSREQRKLKRAALEKEYEQRRLEKEKQLCLNDLVKCEDHAHPLSTIESILEPLYYETTIDSEEVSLPIPFSCTKYRAQVRVVDFFPRKLEDFARSRKSSVLDDILSDDGNGDDSSSSSSSSDSDDESGGADDGHELVWEWRFALRLEDGAAPKKGGPKHRVWVLVDNPDGQCLTGLNACNLFEDQETLASLRERLFTLWGNLEEHKASKAPKELPSAGAKGSRKREFVQLEKPALDSSDGEDNADKGDKGTAKEEGLSNKPFTCCIKQYGVRIKDGQSLPGANEDENVGFKRVFGLFGTMISVR</sequence>
<organism evidence="11 12">
    <name type="scientific">Apodospora peruviana</name>
    <dbReference type="NCBI Taxonomy" id="516989"/>
    <lineage>
        <taxon>Eukaryota</taxon>
        <taxon>Fungi</taxon>
        <taxon>Dikarya</taxon>
        <taxon>Ascomycota</taxon>
        <taxon>Pezizomycotina</taxon>
        <taxon>Sordariomycetes</taxon>
        <taxon>Sordariomycetidae</taxon>
        <taxon>Sordariales</taxon>
        <taxon>Lasiosphaeriaceae</taxon>
        <taxon>Apodospora</taxon>
    </lineage>
</organism>
<dbReference type="FunFam" id="2.40.50.140:FF:000303">
    <property type="entry name" value="Protection of telomeres protein 1"/>
    <property type="match status" value="1"/>
</dbReference>
<feature type="compositionally biased region" description="Low complexity" evidence="9">
    <location>
        <begin position="506"/>
        <end position="515"/>
    </location>
</feature>
<keyword evidence="12" id="KW-1185">Reference proteome</keyword>
<reference evidence="11" key="2">
    <citation type="submission" date="2023-06" db="EMBL/GenBank/DDBJ databases">
        <authorList>
            <consortium name="Lawrence Berkeley National Laboratory"/>
            <person name="Haridas S."/>
            <person name="Hensen N."/>
            <person name="Bonometti L."/>
            <person name="Westerberg I."/>
            <person name="Brannstrom I.O."/>
            <person name="Guillou S."/>
            <person name="Cros-Aarteil S."/>
            <person name="Calhoun S."/>
            <person name="Kuo A."/>
            <person name="Mondo S."/>
            <person name="Pangilinan J."/>
            <person name="Riley R."/>
            <person name="Labutti K."/>
            <person name="Andreopoulos B."/>
            <person name="Lipzen A."/>
            <person name="Chen C."/>
            <person name="Yanf M."/>
            <person name="Daum C."/>
            <person name="Ng V."/>
            <person name="Clum A."/>
            <person name="Steindorff A."/>
            <person name="Ohm R."/>
            <person name="Martin F."/>
            <person name="Silar P."/>
            <person name="Natvig D."/>
            <person name="Lalanne C."/>
            <person name="Gautier V."/>
            <person name="Ament-Velasquez S.L."/>
            <person name="Kruys A."/>
            <person name="Hutchinson M.I."/>
            <person name="Powell A.J."/>
            <person name="Barry K."/>
            <person name="Miller A.N."/>
            <person name="Grigoriev I.V."/>
            <person name="Debuchy R."/>
            <person name="Gladieux P."/>
            <person name="Thoren M.H."/>
            <person name="Johannesson H."/>
        </authorList>
    </citation>
    <scope>NUCLEOTIDE SEQUENCE</scope>
    <source>
        <strain evidence="11">CBS 118394</strain>
    </source>
</reference>
<dbReference type="SMART" id="SM00976">
    <property type="entry name" value="Telo_bind"/>
    <property type="match status" value="1"/>
</dbReference>
<dbReference type="PANTHER" id="PTHR14513:SF0">
    <property type="entry name" value="PROTECTION OF TELOMERES PROTEIN 1"/>
    <property type="match status" value="1"/>
</dbReference>
<feature type="compositionally biased region" description="Basic and acidic residues" evidence="9">
    <location>
        <begin position="637"/>
        <end position="649"/>
    </location>
</feature>
<name>A0AAE0IJ35_9PEZI</name>
<dbReference type="GO" id="GO:0016233">
    <property type="term" value="P:telomere capping"/>
    <property type="evidence" value="ECO:0007669"/>
    <property type="project" value="TreeGrafter"/>
</dbReference>
<dbReference type="Pfam" id="PF16686">
    <property type="entry name" value="POT1PC"/>
    <property type="match status" value="1"/>
</dbReference>
<evidence type="ECO:0000259" key="10">
    <source>
        <dbReference type="SMART" id="SM00976"/>
    </source>
</evidence>
<dbReference type="InterPro" id="IPR011564">
    <property type="entry name" value="Telomer_end-bd_POT1/Cdc13"/>
</dbReference>
<evidence type="ECO:0000256" key="1">
    <source>
        <dbReference type="ARBA" id="ARBA00004123"/>
    </source>
</evidence>